<keyword evidence="7" id="KW-0732">Signal</keyword>
<gene>
    <name evidence="9" type="ORF">GCM10009105_09580</name>
</gene>
<evidence type="ECO:0000259" key="8">
    <source>
        <dbReference type="PROSITE" id="PS51007"/>
    </source>
</evidence>
<dbReference type="PANTHER" id="PTHR33751:SF9">
    <property type="entry name" value="CYTOCHROME C4"/>
    <property type="match status" value="1"/>
</dbReference>
<dbReference type="PRINTS" id="PR00605">
    <property type="entry name" value="CYTCHROMECIC"/>
</dbReference>
<feature type="signal peptide" evidence="7">
    <location>
        <begin position="1"/>
        <end position="22"/>
    </location>
</feature>
<keyword evidence="1" id="KW-0813">Transport</keyword>
<feature type="domain" description="Cytochrome c" evidence="8">
    <location>
        <begin position="24"/>
        <end position="103"/>
    </location>
</feature>
<evidence type="ECO:0000256" key="2">
    <source>
        <dbReference type="ARBA" id="ARBA00022617"/>
    </source>
</evidence>
<keyword evidence="4" id="KW-0249">Electron transport</keyword>
<reference evidence="10" key="1">
    <citation type="journal article" date="2019" name="Int. J. Syst. Evol. Microbiol.">
        <title>The Global Catalogue of Microorganisms (GCM) 10K type strain sequencing project: providing services to taxonomists for standard genome sequencing and annotation.</title>
        <authorList>
            <consortium name="The Broad Institute Genomics Platform"/>
            <consortium name="The Broad Institute Genome Sequencing Center for Infectious Disease"/>
            <person name="Wu L."/>
            <person name="Ma J."/>
        </authorList>
    </citation>
    <scope>NUCLEOTIDE SEQUENCE [LARGE SCALE GENOMIC DNA]</scope>
    <source>
        <strain evidence="10">JCM 15421</strain>
    </source>
</reference>
<evidence type="ECO:0000256" key="3">
    <source>
        <dbReference type="ARBA" id="ARBA00022723"/>
    </source>
</evidence>
<evidence type="ECO:0000256" key="4">
    <source>
        <dbReference type="ARBA" id="ARBA00022982"/>
    </source>
</evidence>
<protein>
    <recommendedName>
        <fullName evidence="8">Cytochrome c domain-containing protein</fullName>
    </recommendedName>
</protein>
<dbReference type="InterPro" id="IPR050597">
    <property type="entry name" value="Cytochrome_c_Oxidase_Subunit"/>
</dbReference>
<name>A0ABP3TJR2_9GAMM</name>
<dbReference type="InterPro" id="IPR036909">
    <property type="entry name" value="Cyt_c-like_dom_sf"/>
</dbReference>
<evidence type="ECO:0000313" key="9">
    <source>
        <dbReference type="EMBL" id="GAA0709277.1"/>
    </source>
</evidence>
<dbReference type="InterPro" id="IPR009056">
    <property type="entry name" value="Cyt_c-like_dom"/>
</dbReference>
<comment type="caution">
    <text evidence="9">The sequence shown here is derived from an EMBL/GenBank/DDBJ whole genome shotgun (WGS) entry which is preliminary data.</text>
</comment>
<organism evidence="9 10">
    <name type="scientific">Dokdonella soli</name>
    <dbReference type="NCBI Taxonomy" id="529810"/>
    <lineage>
        <taxon>Bacteria</taxon>
        <taxon>Pseudomonadati</taxon>
        <taxon>Pseudomonadota</taxon>
        <taxon>Gammaproteobacteria</taxon>
        <taxon>Lysobacterales</taxon>
        <taxon>Rhodanobacteraceae</taxon>
        <taxon>Dokdonella</taxon>
    </lineage>
</organism>
<evidence type="ECO:0000256" key="5">
    <source>
        <dbReference type="ARBA" id="ARBA00023004"/>
    </source>
</evidence>
<dbReference type="EMBL" id="BAAAEU010000004">
    <property type="protein sequence ID" value="GAA0709277.1"/>
    <property type="molecule type" value="Genomic_DNA"/>
</dbReference>
<evidence type="ECO:0000313" key="10">
    <source>
        <dbReference type="Proteomes" id="UP001501523"/>
    </source>
</evidence>
<accession>A0ABP3TJR2</accession>
<evidence type="ECO:0000256" key="1">
    <source>
        <dbReference type="ARBA" id="ARBA00022448"/>
    </source>
</evidence>
<proteinExistence type="predicted"/>
<dbReference type="Gene3D" id="1.10.760.10">
    <property type="entry name" value="Cytochrome c-like domain"/>
    <property type="match status" value="1"/>
</dbReference>
<dbReference type="PROSITE" id="PS51007">
    <property type="entry name" value="CYTC"/>
    <property type="match status" value="1"/>
</dbReference>
<keyword evidence="2 6" id="KW-0349">Heme</keyword>
<dbReference type="Proteomes" id="UP001501523">
    <property type="component" value="Unassembled WGS sequence"/>
</dbReference>
<dbReference type="RefSeq" id="WP_343787712.1">
    <property type="nucleotide sequence ID" value="NZ_BAAAEU010000004.1"/>
</dbReference>
<dbReference type="Pfam" id="PF13442">
    <property type="entry name" value="Cytochrome_CBB3"/>
    <property type="match status" value="1"/>
</dbReference>
<keyword evidence="5 6" id="KW-0408">Iron</keyword>
<evidence type="ECO:0000256" key="6">
    <source>
        <dbReference type="PROSITE-ProRule" id="PRU00433"/>
    </source>
</evidence>
<dbReference type="PANTHER" id="PTHR33751">
    <property type="entry name" value="CBB3-TYPE CYTOCHROME C OXIDASE SUBUNIT FIXP"/>
    <property type="match status" value="1"/>
</dbReference>
<keyword evidence="3 6" id="KW-0479">Metal-binding</keyword>
<sequence length="117" mass="12397">MKRFLASLLITTLAVSAGSAFAKGDIEAGKAKAVVCQACHGADGNAGTDPQYPRLAGQYHDYLARALHEYKTGGRTNPIMAGFVATLSDQDIENVATYFASLPESKLVDLHGHMQGD</sequence>
<feature type="chain" id="PRO_5045274644" description="Cytochrome c domain-containing protein" evidence="7">
    <location>
        <begin position="23"/>
        <end position="117"/>
    </location>
</feature>
<keyword evidence="10" id="KW-1185">Reference proteome</keyword>
<dbReference type="SUPFAM" id="SSF46626">
    <property type="entry name" value="Cytochrome c"/>
    <property type="match status" value="1"/>
</dbReference>
<evidence type="ECO:0000256" key="7">
    <source>
        <dbReference type="SAM" id="SignalP"/>
    </source>
</evidence>
<dbReference type="InterPro" id="IPR008168">
    <property type="entry name" value="Cyt_C_IC"/>
</dbReference>